<comment type="similarity">
    <text evidence="8 9">Belongs to the TRAP transporter small permease family.</text>
</comment>
<sequence>MNIIKIADSLECFAEKLGRCVSWFCPLIVLLMTAIVVLRYGFSFGSIAMQEIVLYFHSAIFLLGAGYTLKHNEHVRVDVFYHRFSVVTKAWVSILGFFLLLLPFMICVFYLALPFVTDSWQILEGSSDAGGLQFVYIFKTLILGFCITLLAQGVAEVLRATAQIMKGNR</sequence>
<evidence type="ECO:0000313" key="11">
    <source>
        <dbReference type="EMBL" id="MER2493621.1"/>
    </source>
</evidence>
<dbReference type="PANTHER" id="PTHR35011">
    <property type="entry name" value="2,3-DIKETO-L-GULONATE TRAP TRANSPORTER SMALL PERMEASE PROTEIN YIAM"/>
    <property type="match status" value="1"/>
</dbReference>
<feature type="transmembrane region" description="Helical" evidence="9">
    <location>
        <begin position="21"/>
        <end position="40"/>
    </location>
</feature>
<dbReference type="InterPro" id="IPR055348">
    <property type="entry name" value="DctQ"/>
</dbReference>
<keyword evidence="2 9" id="KW-0813">Transport</keyword>
<evidence type="ECO:0000256" key="2">
    <source>
        <dbReference type="ARBA" id="ARBA00022448"/>
    </source>
</evidence>
<evidence type="ECO:0000259" key="10">
    <source>
        <dbReference type="Pfam" id="PF04290"/>
    </source>
</evidence>
<keyword evidence="5 9" id="KW-0812">Transmembrane</keyword>
<gene>
    <name evidence="11" type="ORF">ABS311_17215</name>
</gene>
<comment type="subcellular location">
    <subcellularLocation>
        <location evidence="1 9">Cell inner membrane</location>
        <topology evidence="1 9">Multi-pass membrane protein</topology>
    </subcellularLocation>
</comment>
<feature type="transmembrane region" description="Helical" evidence="9">
    <location>
        <begin position="90"/>
        <end position="113"/>
    </location>
</feature>
<dbReference type="Proteomes" id="UP001467690">
    <property type="component" value="Unassembled WGS sequence"/>
</dbReference>
<protein>
    <recommendedName>
        <fullName evidence="9">TRAP transporter small permease protein</fullName>
    </recommendedName>
</protein>
<feature type="transmembrane region" description="Helical" evidence="9">
    <location>
        <begin position="133"/>
        <end position="158"/>
    </location>
</feature>
<comment type="subunit">
    <text evidence="9">The complex comprises the extracytoplasmic solute receptor protein and the two transmembrane proteins.</text>
</comment>
<evidence type="ECO:0000256" key="5">
    <source>
        <dbReference type="ARBA" id="ARBA00022692"/>
    </source>
</evidence>
<proteinExistence type="inferred from homology"/>
<keyword evidence="3" id="KW-1003">Cell membrane</keyword>
<dbReference type="RefSeq" id="WP_143872751.1">
    <property type="nucleotide sequence ID" value="NZ_CP041660.1"/>
</dbReference>
<keyword evidence="7 9" id="KW-0472">Membrane</keyword>
<feature type="transmembrane region" description="Helical" evidence="9">
    <location>
        <begin position="52"/>
        <end position="69"/>
    </location>
</feature>
<dbReference type="PANTHER" id="PTHR35011:SF4">
    <property type="entry name" value="SLL1102 PROTEIN"/>
    <property type="match status" value="1"/>
</dbReference>
<evidence type="ECO:0000256" key="8">
    <source>
        <dbReference type="ARBA" id="ARBA00038436"/>
    </source>
</evidence>
<accession>A0ABV1RL27</accession>
<comment type="caution">
    <text evidence="11">The sequence shown here is derived from an EMBL/GenBank/DDBJ whole genome shotgun (WGS) entry which is preliminary data.</text>
</comment>
<feature type="domain" description="Tripartite ATP-independent periplasmic transporters DctQ component" evidence="10">
    <location>
        <begin position="28"/>
        <end position="160"/>
    </location>
</feature>
<evidence type="ECO:0000256" key="3">
    <source>
        <dbReference type="ARBA" id="ARBA00022475"/>
    </source>
</evidence>
<keyword evidence="6 9" id="KW-1133">Transmembrane helix</keyword>
<evidence type="ECO:0000256" key="9">
    <source>
        <dbReference type="RuleBase" id="RU369079"/>
    </source>
</evidence>
<evidence type="ECO:0000256" key="1">
    <source>
        <dbReference type="ARBA" id="ARBA00004429"/>
    </source>
</evidence>
<name>A0ABV1RL27_9ALTE</name>
<evidence type="ECO:0000256" key="6">
    <source>
        <dbReference type="ARBA" id="ARBA00022989"/>
    </source>
</evidence>
<organism evidence="11 12">
    <name type="scientific">Catenovulum sediminis</name>
    <dbReference type="NCBI Taxonomy" id="1740262"/>
    <lineage>
        <taxon>Bacteria</taxon>
        <taxon>Pseudomonadati</taxon>
        <taxon>Pseudomonadota</taxon>
        <taxon>Gammaproteobacteria</taxon>
        <taxon>Alteromonadales</taxon>
        <taxon>Alteromonadaceae</taxon>
        <taxon>Catenovulum</taxon>
    </lineage>
</organism>
<dbReference type="Pfam" id="PF04290">
    <property type="entry name" value="DctQ"/>
    <property type="match status" value="1"/>
</dbReference>
<dbReference type="InterPro" id="IPR007387">
    <property type="entry name" value="TRAP_DctQ"/>
</dbReference>
<reference evidence="11 12" key="1">
    <citation type="submission" date="2024-06" db="EMBL/GenBank/DDBJ databases">
        <authorList>
            <person name="Chen R.Y."/>
        </authorList>
    </citation>
    <scope>NUCLEOTIDE SEQUENCE [LARGE SCALE GENOMIC DNA]</scope>
    <source>
        <strain evidence="11 12">D2</strain>
    </source>
</reference>
<dbReference type="EMBL" id="JBELOE010000265">
    <property type="protein sequence ID" value="MER2493621.1"/>
    <property type="molecule type" value="Genomic_DNA"/>
</dbReference>
<evidence type="ECO:0000256" key="4">
    <source>
        <dbReference type="ARBA" id="ARBA00022519"/>
    </source>
</evidence>
<comment type="function">
    <text evidence="9">Part of the tripartite ATP-independent periplasmic (TRAP) transport system.</text>
</comment>
<keyword evidence="12" id="KW-1185">Reference proteome</keyword>
<evidence type="ECO:0000256" key="7">
    <source>
        <dbReference type="ARBA" id="ARBA00023136"/>
    </source>
</evidence>
<evidence type="ECO:0000313" key="12">
    <source>
        <dbReference type="Proteomes" id="UP001467690"/>
    </source>
</evidence>
<keyword evidence="4 9" id="KW-0997">Cell inner membrane</keyword>